<evidence type="ECO:0000256" key="6">
    <source>
        <dbReference type="ARBA" id="ARBA00022723"/>
    </source>
</evidence>
<feature type="transmembrane region" description="Helical" evidence="12">
    <location>
        <begin position="101"/>
        <end position="121"/>
    </location>
</feature>
<dbReference type="PANTHER" id="PTHR38674">
    <property type="entry name" value="ALKANE 1-MONOOXYGENASE 1"/>
    <property type="match status" value="1"/>
</dbReference>
<evidence type="ECO:0000256" key="9">
    <source>
        <dbReference type="ARBA" id="ARBA00023004"/>
    </source>
</evidence>
<evidence type="ECO:0000256" key="11">
    <source>
        <dbReference type="ARBA" id="ARBA00023136"/>
    </source>
</evidence>
<dbReference type="GO" id="GO:0004497">
    <property type="term" value="F:monooxygenase activity"/>
    <property type="evidence" value="ECO:0007669"/>
    <property type="project" value="UniProtKB-KW"/>
</dbReference>
<evidence type="ECO:0000313" key="14">
    <source>
        <dbReference type="EMBL" id="RJY34076.1"/>
    </source>
</evidence>
<dbReference type="Pfam" id="PF00487">
    <property type="entry name" value="FA_desaturase"/>
    <property type="match status" value="1"/>
</dbReference>
<keyword evidence="7 12" id="KW-1133">Transmembrane helix</keyword>
<keyword evidence="5 12" id="KW-0812">Transmembrane</keyword>
<keyword evidence="6" id="KW-0479">Metal-binding</keyword>
<evidence type="ECO:0000313" key="15">
    <source>
        <dbReference type="Proteomes" id="UP000277145"/>
    </source>
</evidence>
<evidence type="ECO:0000256" key="3">
    <source>
        <dbReference type="ARBA" id="ARBA00022475"/>
    </source>
</evidence>
<keyword evidence="9" id="KW-0408">Iron</keyword>
<reference evidence="14 15" key="1">
    <citation type="submission" date="2018-08" db="EMBL/GenBank/DDBJ databases">
        <title>Genome Sequences of Legionella pneumophila subsp. pneumophila Isolates, Recovered from a Drinking Water System in a Large Builging.</title>
        <authorList>
            <person name="Gomez-Alvarez V."/>
            <person name="Boczek L."/>
            <person name="King D."/>
            <person name="Pemberton A."/>
            <person name="Pfaller S."/>
            <person name="Rodgers M."/>
            <person name="Santodomingo J."/>
            <person name="Revetta R."/>
        </authorList>
    </citation>
    <scope>NUCLEOTIDE SEQUENCE [LARGE SCALE GENOMIC DNA]</scope>
    <source>
        <strain evidence="14 15">L01C.1</strain>
    </source>
</reference>
<evidence type="ECO:0000256" key="4">
    <source>
        <dbReference type="ARBA" id="ARBA00022519"/>
    </source>
</evidence>
<keyword evidence="4" id="KW-0997">Cell inner membrane</keyword>
<keyword evidence="8" id="KW-0560">Oxidoreductase</keyword>
<protein>
    <submittedName>
        <fullName evidence="14">Alkane 1-monooxygenase</fullName>
    </submittedName>
</protein>
<evidence type="ECO:0000256" key="7">
    <source>
        <dbReference type="ARBA" id="ARBA00022989"/>
    </source>
</evidence>
<feature type="transmembrane region" description="Helical" evidence="12">
    <location>
        <begin position="64"/>
        <end position="81"/>
    </location>
</feature>
<dbReference type="Proteomes" id="UP000277145">
    <property type="component" value="Unassembled WGS sequence"/>
</dbReference>
<dbReference type="InterPro" id="IPR005804">
    <property type="entry name" value="FA_desaturase_dom"/>
</dbReference>
<evidence type="ECO:0000256" key="2">
    <source>
        <dbReference type="ARBA" id="ARBA00010823"/>
    </source>
</evidence>
<feature type="transmembrane region" description="Helical" evidence="12">
    <location>
        <begin position="40"/>
        <end position="58"/>
    </location>
</feature>
<feature type="transmembrane region" description="Helical" evidence="12">
    <location>
        <begin position="352"/>
        <end position="370"/>
    </location>
</feature>
<dbReference type="AlphaFoldDB" id="A0A3A6VA65"/>
<gene>
    <name evidence="14" type="ORF">D1H98_04580</name>
</gene>
<dbReference type="EMBL" id="QWDR01000001">
    <property type="protein sequence ID" value="RJY34076.1"/>
    <property type="molecule type" value="Genomic_DNA"/>
</dbReference>
<dbReference type="GO" id="GO:0046872">
    <property type="term" value="F:metal ion binding"/>
    <property type="evidence" value="ECO:0007669"/>
    <property type="project" value="UniProtKB-KW"/>
</dbReference>
<evidence type="ECO:0000256" key="8">
    <source>
        <dbReference type="ARBA" id="ARBA00023002"/>
    </source>
</evidence>
<accession>A0A3A6VA65</accession>
<comment type="similarity">
    <text evidence="2">Belongs to the fatty acid desaturase type 1 family. AlkB subfamily.</text>
</comment>
<dbReference type="InterPro" id="IPR033885">
    <property type="entry name" value="AlkB/XylM"/>
</dbReference>
<dbReference type="GO" id="GO:0006629">
    <property type="term" value="P:lipid metabolic process"/>
    <property type="evidence" value="ECO:0007669"/>
    <property type="project" value="InterPro"/>
</dbReference>
<evidence type="ECO:0000256" key="1">
    <source>
        <dbReference type="ARBA" id="ARBA00004429"/>
    </source>
</evidence>
<comment type="subcellular location">
    <subcellularLocation>
        <location evidence="1">Cell inner membrane</location>
        <topology evidence="1">Multi-pass membrane protein</topology>
    </subcellularLocation>
</comment>
<dbReference type="PANTHER" id="PTHR38674:SF1">
    <property type="entry name" value="ALKANE 1-MONOOXYGENASE 1"/>
    <property type="match status" value="1"/>
</dbReference>
<evidence type="ECO:0000256" key="5">
    <source>
        <dbReference type="ARBA" id="ARBA00022692"/>
    </source>
</evidence>
<evidence type="ECO:0000259" key="13">
    <source>
        <dbReference type="Pfam" id="PF00487"/>
    </source>
</evidence>
<dbReference type="CDD" id="cd03512">
    <property type="entry name" value="Alkane-hydroxylase"/>
    <property type="match status" value="1"/>
</dbReference>
<feature type="transmembrane region" description="Helical" evidence="12">
    <location>
        <begin position="133"/>
        <end position="153"/>
    </location>
</feature>
<evidence type="ECO:0000256" key="10">
    <source>
        <dbReference type="ARBA" id="ARBA00023033"/>
    </source>
</evidence>
<feature type="transmembrane region" description="Helical" evidence="12">
    <location>
        <begin position="243"/>
        <end position="261"/>
    </location>
</feature>
<keyword evidence="10 14" id="KW-0503">Monooxygenase</keyword>
<feature type="domain" description="Fatty acid desaturase" evidence="13">
    <location>
        <begin position="133"/>
        <end position="358"/>
    </location>
</feature>
<proteinExistence type="inferred from homology"/>
<comment type="caution">
    <text evidence="14">The sequence shown here is derived from an EMBL/GenBank/DDBJ whole genome shotgun (WGS) entry which is preliminary data.</text>
</comment>
<sequence>MSVNDLFLSSKAKQRHRLLSYIVSILGYAWNYKMDDLKKYSFLLVYLLIPLPFVSLYLGGWYSFLPFFIVFAFIPLIDAFLHDSVNPTKEQEQELLKDKFFKYITCAYVPIQITIIAYGVYIVSTQNLVWNEWLGFTMSLGLISGGVGINFAHEMMHKNSKLQQLMSKILLVTVCYGHFFIEHVKGHHVKVATPDDPATARLGENLYQFLPKTLLGSFQSALLLEEKRLSHKNYCIWSIHNNFWWILTVPFIICIACFIFGGLIALSFFLLQSFIAILTLEIVNYIEHYGLERKMLSNGQYEKVNPNHSWNANHWLSNQLLIHLQRHSDHHAHGARPYQILRHMENSPQLPSGYLGMIIIALIPPLWHYIMDKRVVAYRIQLRQLEQL</sequence>
<evidence type="ECO:0000256" key="12">
    <source>
        <dbReference type="SAM" id="Phobius"/>
    </source>
</evidence>
<dbReference type="GO" id="GO:0005886">
    <property type="term" value="C:plasma membrane"/>
    <property type="evidence" value="ECO:0007669"/>
    <property type="project" value="UniProtKB-SubCell"/>
</dbReference>
<name>A0A3A6VA65_LEGPN</name>
<organism evidence="14 15">
    <name type="scientific">Legionella pneumophila subsp. pneumophila</name>
    <dbReference type="NCBI Taxonomy" id="91891"/>
    <lineage>
        <taxon>Bacteria</taxon>
        <taxon>Pseudomonadati</taxon>
        <taxon>Pseudomonadota</taxon>
        <taxon>Gammaproteobacteria</taxon>
        <taxon>Legionellales</taxon>
        <taxon>Legionellaceae</taxon>
        <taxon>Legionella</taxon>
    </lineage>
</organism>
<keyword evidence="11 12" id="KW-0472">Membrane</keyword>
<keyword evidence="3" id="KW-1003">Cell membrane</keyword>